<comment type="caution">
    <text evidence="2">The sequence shown here is derived from an EMBL/GenBank/DDBJ whole genome shotgun (WGS) entry which is preliminary data.</text>
</comment>
<feature type="region of interest" description="Disordered" evidence="1">
    <location>
        <begin position="226"/>
        <end position="245"/>
    </location>
</feature>
<feature type="region of interest" description="Disordered" evidence="1">
    <location>
        <begin position="87"/>
        <end position="162"/>
    </location>
</feature>
<proteinExistence type="predicted"/>
<dbReference type="AlphaFoldDB" id="A0A7W9QDH5"/>
<organism evidence="2 3">
    <name type="scientific">Streptomyces zagrosensis</name>
    <dbReference type="NCBI Taxonomy" id="1042984"/>
    <lineage>
        <taxon>Bacteria</taxon>
        <taxon>Bacillati</taxon>
        <taxon>Actinomycetota</taxon>
        <taxon>Actinomycetes</taxon>
        <taxon>Kitasatosporales</taxon>
        <taxon>Streptomycetaceae</taxon>
        <taxon>Streptomyces</taxon>
    </lineage>
</organism>
<evidence type="ECO:0000313" key="3">
    <source>
        <dbReference type="Proteomes" id="UP000588098"/>
    </source>
</evidence>
<accession>A0A7W9QDH5</accession>
<evidence type="ECO:0000313" key="2">
    <source>
        <dbReference type="EMBL" id="MBB5937197.1"/>
    </source>
</evidence>
<keyword evidence="3" id="KW-1185">Reference proteome</keyword>
<dbReference type="EMBL" id="JACHJL010000010">
    <property type="protein sequence ID" value="MBB5937197.1"/>
    <property type="molecule type" value="Genomic_DNA"/>
</dbReference>
<sequence>MVAKQQEEASSDAMLTRIGQAVMLHRGGDREEARNRLGELWQEIGADGDALHHCTLAHYLADTQDDPADELAWDLRALTAADRLMRGRGEEASTSEEAVGEGHAARSGDAAERAARPVAEPELHLPTDHAGAPLGEALGPTGDAGAPGEEGGQLGEEQAQAMRQERVAAVRGFYPSLHLNLAADYVKLGRPDAARAQLDLAKAASGVLADDPYGNGVRAAIGRMELRLSGAPDEHAPPPEHRPRP</sequence>
<evidence type="ECO:0000256" key="1">
    <source>
        <dbReference type="SAM" id="MobiDB-lite"/>
    </source>
</evidence>
<evidence type="ECO:0008006" key="4">
    <source>
        <dbReference type="Google" id="ProtNLM"/>
    </source>
</evidence>
<name>A0A7W9QDH5_9ACTN</name>
<reference evidence="2 3" key="1">
    <citation type="submission" date="2020-08" db="EMBL/GenBank/DDBJ databases">
        <title>Genomic Encyclopedia of Type Strains, Phase III (KMG-III): the genomes of soil and plant-associated and newly described type strains.</title>
        <authorList>
            <person name="Whitman W."/>
        </authorList>
    </citation>
    <scope>NUCLEOTIDE SEQUENCE [LARGE SCALE GENOMIC DNA]</scope>
    <source>
        <strain evidence="2 3">CECT 8305</strain>
    </source>
</reference>
<gene>
    <name evidence="2" type="ORF">FHS42_004276</name>
</gene>
<feature type="compositionally biased region" description="Basic and acidic residues" evidence="1">
    <location>
        <begin position="103"/>
        <end position="127"/>
    </location>
</feature>
<feature type="compositionally biased region" description="Basic and acidic residues" evidence="1">
    <location>
        <begin position="232"/>
        <end position="245"/>
    </location>
</feature>
<protein>
    <recommendedName>
        <fullName evidence="4">Tetratricopeptide repeat protein</fullName>
    </recommendedName>
</protein>
<dbReference type="Proteomes" id="UP000588098">
    <property type="component" value="Unassembled WGS sequence"/>
</dbReference>